<name>A0A6N4TIQ1_9FIRM</name>
<evidence type="ECO:0000313" key="1">
    <source>
        <dbReference type="EMBL" id="BBK22461.1"/>
    </source>
</evidence>
<reference evidence="2" key="1">
    <citation type="submission" date="2019-05" db="EMBL/GenBank/DDBJ databases">
        <title>Complete genome sequencing of Absiella argi strain JCM 30884.</title>
        <authorList>
            <person name="Sakamoto M."/>
            <person name="Murakami T."/>
            <person name="Mori H."/>
        </authorList>
    </citation>
    <scope>NUCLEOTIDE SEQUENCE [LARGE SCALE GENOMIC DNA]</scope>
    <source>
        <strain evidence="2">JCM 30884</strain>
    </source>
</reference>
<organism evidence="1 2">
    <name type="scientific">Amedibacterium intestinale</name>
    <dbReference type="NCBI Taxonomy" id="2583452"/>
    <lineage>
        <taxon>Bacteria</taxon>
        <taxon>Bacillati</taxon>
        <taxon>Bacillota</taxon>
        <taxon>Erysipelotrichia</taxon>
        <taxon>Erysipelotrichales</taxon>
        <taxon>Erysipelotrichaceae</taxon>
        <taxon>Amedibacterium</taxon>
    </lineage>
</organism>
<dbReference type="RefSeq" id="WP_118361567.1">
    <property type="nucleotide sequence ID" value="NZ_AP019695.1"/>
</dbReference>
<dbReference type="Proteomes" id="UP000464754">
    <property type="component" value="Chromosome"/>
</dbReference>
<dbReference type="EMBL" id="AP019695">
    <property type="protein sequence ID" value="BBK22461.1"/>
    <property type="molecule type" value="Genomic_DNA"/>
</dbReference>
<sequence length="213" mass="25280">MYIYEEKEILEYVRKVKPDIRLYDMIKDQLQGCKIGLEDAIVYIRESYMMYGREFHNAFVQAGIRKLNDMEILAQLLHQLRGMDNQYFDVELDINPLYHRIDLKQSKVDRPEKMENHNEFIGAIHAHLKKEEEVLKRLEACHEKSKDAYAAQCLDHLIKSTRANVVMLHRMLKKKQEHEHAMDFGEAPTSKAWDQATSNYFDKPNPEFYSKDV</sequence>
<accession>A0A6N4TIQ1</accession>
<dbReference type="AlphaFoldDB" id="A0A6N4TIQ1"/>
<protein>
    <submittedName>
        <fullName evidence="1">Uncharacterized protein</fullName>
    </submittedName>
</protein>
<dbReference type="KEGG" id="aarg:Aargi30884_13640"/>
<gene>
    <name evidence="1" type="ORF">Aargi30884_13640</name>
</gene>
<evidence type="ECO:0000313" key="2">
    <source>
        <dbReference type="Proteomes" id="UP000464754"/>
    </source>
</evidence>
<keyword evidence="2" id="KW-1185">Reference proteome</keyword>
<proteinExistence type="predicted"/>